<dbReference type="SUPFAM" id="SSF52402">
    <property type="entry name" value="Adenine nucleotide alpha hydrolases-like"/>
    <property type="match status" value="1"/>
</dbReference>
<dbReference type="PANTHER" id="PTHR21294:SF17">
    <property type="entry name" value="PROTEIN FIXA"/>
    <property type="match status" value="1"/>
</dbReference>
<evidence type="ECO:0000259" key="1">
    <source>
        <dbReference type="Pfam" id="PF01012"/>
    </source>
</evidence>
<dbReference type="AlphaFoldDB" id="X1Q6L7"/>
<evidence type="ECO:0000313" key="2">
    <source>
        <dbReference type="EMBL" id="GAI38899.1"/>
    </source>
</evidence>
<comment type="caution">
    <text evidence="2">The sequence shown here is derived from an EMBL/GenBank/DDBJ whole genome shotgun (WGS) entry which is preliminary data.</text>
</comment>
<protein>
    <recommendedName>
        <fullName evidence="1">Electron transfer flavoprotein alpha/beta-subunit N-terminal domain-containing protein</fullName>
    </recommendedName>
</protein>
<proteinExistence type="predicted"/>
<dbReference type="InterPro" id="IPR012255">
    <property type="entry name" value="ETF_b"/>
</dbReference>
<reference evidence="2" key="1">
    <citation type="journal article" date="2014" name="Front. Microbiol.">
        <title>High frequency of phylogenetically diverse reductive dehalogenase-homologous genes in deep subseafloor sedimentary metagenomes.</title>
        <authorList>
            <person name="Kawai M."/>
            <person name="Futagami T."/>
            <person name="Toyoda A."/>
            <person name="Takaki Y."/>
            <person name="Nishi S."/>
            <person name="Hori S."/>
            <person name="Arai W."/>
            <person name="Tsubouchi T."/>
            <person name="Morono Y."/>
            <person name="Uchiyama I."/>
            <person name="Ito T."/>
            <person name="Fujiyama A."/>
            <person name="Inagaki F."/>
            <person name="Takami H."/>
        </authorList>
    </citation>
    <scope>NUCLEOTIDE SEQUENCE</scope>
    <source>
        <strain evidence="2">Expedition CK06-06</strain>
    </source>
</reference>
<accession>X1Q6L7</accession>
<dbReference type="PANTHER" id="PTHR21294">
    <property type="entry name" value="ELECTRON TRANSFER FLAVOPROTEIN BETA-SUBUNIT"/>
    <property type="match status" value="1"/>
</dbReference>
<name>X1Q6L7_9ZZZZ</name>
<dbReference type="InterPro" id="IPR014730">
    <property type="entry name" value="ETF_a/b_N"/>
</dbReference>
<feature type="domain" description="Electron transfer flavoprotein alpha/beta-subunit N-terminal" evidence="1">
    <location>
        <begin position="26"/>
        <end position="79"/>
    </location>
</feature>
<gene>
    <name evidence="2" type="ORF">S06H3_42464</name>
</gene>
<dbReference type="Gene3D" id="3.40.50.620">
    <property type="entry name" value="HUPs"/>
    <property type="match status" value="1"/>
</dbReference>
<sequence>MKRIIVPIKQVPDMSRVKFDTEKGRIDRSSAGAEINPFDLNALEAAVQIKDKLGDMITIISMGPPSAESALRDALSRGAVLFSYILQV</sequence>
<dbReference type="InterPro" id="IPR014729">
    <property type="entry name" value="Rossmann-like_a/b/a_fold"/>
</dbReference>
<dbReference type="GO" id="GO:0009055">
    <property type="term" value="F:electron transfer activity"/>
    <property type="evidence" value="ECO:0007669"/>
    <property type="project" value="InterPro"/>
</dbReference>
<organism evidence="2">
    <name type="scientific">marine sediment metagenome</name>
    <dbReference type="NCBI Taxonomy" id="412755"/>
    <lineage>
        <taxon>unclassified sequences</taxon>
        <taxon>metagenomes</taxon>
        <taxon>ecological metagenomes</taxon>
    </lineage>
</organism>
<dbReference type="EMBL" id="BARV01026259">
    <property type="protein sequence ID" value="GAI38899.1"/>
    <property type="molecule type" value="Genomic_DNA"/>
</dbReference>
<dbReference type="Pfam" id="PF01012">
    <property type="entry name" value="ETF"/>
    <property type="match status" value="1"/>
</dbReference>